<evidence type="ECO:0000256" key="1">
    <source>
        <dbReference type="ARBA" id="ARBA00022801"/>
    </source>
</evidence>
<evidence type="ECO:0000256" key="2">
    <source>
        <dbReference type="ARBA" id="ARBA00023295"/>
    </source>
</evidence>
<comment type="caution">
    <text evidence="6">The sequence shown here is derived from an EMBL/GenBank/DDBJ whole genome shotgun (WGS) entry which is preliminary data.</text>
</comment>
<reference evidence="6 7" key="1">
    <citation type="submission" date="2020-08" db="EMBL/GenBank/DDBJ databases">
        <title>Genomic Encyclopedia of Type Strains, Phase IV (KMG-IV): sequencing the most valuable type-strain genomes for metagenomic binning, comparative biology and taxonomic classification.</title>
        <authorList>
            <person name="Goeker M."/>
        </authorList>
    </citation>
    <scope>NUCLEOTIDE SEQUENCE [LARGE SCALE GENOMIC DNA]</scope>
    <source>
        <strain evidence="6 7">DSM 23960</strain>
    </source>
</reference>
<dbReference type="GO" id="GO:0016798">
    <property type="term" value="F:hydrolase activity, acting on glycosyl bonds"/>
    <property type="evidence" value="ECO:0007669"/>
    <property type="project" value="UniProtKB-KW"/>
</dbReference>
<feature type="chain" id="PRO_5030641726" evidence="4">
    <location>
        <begin position="24"/>
        <end position="811"/>
    </location>
</feature>
<dbReference type="CDD" id="cd11338">
    <property type="entry name" value="AmyAc_CMD"/>
    <property type="match status" value="1"/>
</dbReference>
<dbReference type="Proteomes" id="UP000529946">
    <property type="component" value="Unassembled WGS sequence"/>
</dbReference>
<evidence type="ECO:0000313" key="7">
    <source>
        <dbReference type="Proteomes" id="UP000529946"/>
    </source>
</evidence>
<dbReference type="PANTHER" id="PTHR10357">
    <property type="entry name" value="ALPHA-AMYLASE FAMILY MEMBER"/>
    <property type="match status" value="1"/>
</dbReference>
<sequence length="811" mass="88353">MSISVKRGVAAAALLAAVLGGCATGPEQTTGPEPSADLCTAPPFGETPLYLRGAMSGWAAVDEYAMAWDCDAYAVTAELQGAQDFKIADAAWADQSTFAAPRGGEAPDGALRVARADRGGSDNLRVRFDGWSTLRLRPDGDQPVLTVERASPRVEPLSDPRAAELRHDSRDVRYKSPFGAVTDGQDVAFALDAPAAADRVTLVVETRRLEGNQDVLAYSEVDRLPMTRGADGRWSAHRAFDGSGIYGYWFEVELDGRTFVYQNNSAPIYWTRERGANGEGVATDPPADPAAIRRFRLTVHARDFAVPTWSQQAVWYYVFPERFRNGDPSNDRQPGPNTFQNRSAEVHGAWSERPFRPGSGDGSDASGGNDFFGGDLAGIIDKLDYMADLGVTALYMTPIFTAASNHKYDTGDYRNVDPAFGSNADFERLTREAAARGIRVVVDVSFNHTGRDSLYFDRFAKHPGVGALEGGEVRADSPYADWYRLDPTQADPDNRYSGWTGARDLPELNEASPSYRAFVFGAPDSVTRLWLDRGASGWRMDVAPWVPDDFWREWRTAVKARDPDAVTIAETWFDSSKYFLGDTFDGTMNYIFRNAALDIAGGGVVAGDYRNIELMRELYPAASLRASMNLLSTHDTARSLWLLGDHGDDPVKAADARRRYRLAVLMQVAWPGAPTVFYGDEVGVTGGEDPDNRRTYPWADQGGQPDLAMYADIRRLLSLRKEHPILALGDLGTPLHVDAHTVVASRTLDGTVALIAVNNAETERVIEVALPADLSGRAWVDALTGETVRAGATVRLTLPPLFGAVLVSGGG</sequence>
<evidence type="ECO:0000256" key="4">
    <source>
        <dbReference type="SAM" id="SignalP"/>
    </source>
</evidence>
<dbReference type="InterPro" id="IPR013780">
    <property type="entry name" value="Glyco_hydro_b"/>
</dbReference>
<proteinExistence type="predicted"/>
<dbReference type="SUPFAM" id="SSF51445">
    <property type="entry name" value="(Trans)glycosidases"/>
    <property type="match status" value="1"/>
</dbReference>
<dbReference type="PANTHER" id="PTHR10357:SF210">
    <property type="entry name" value="MALTODEXTRIN GLUCOSIDASE"/>
    <property type="match status" value="1"/>
</dbReference>
<evidence type="ECO:0000256" key="3">
    <source>
        <dbReference type="SAM" id="MobiDB-lite"/>
    </source>
</evidence>
<protein>
    <submittedName>
        <fullName evidence="6">Glycosidase</fullName>
    </submittedName>
</protein>
<dbReference type="SMART" id="SM00642">
    <property type="entry name" value="Aamy"/>
    <property type="match status" value="1"/>
</dbReference>
<accession>A0A7W6JET7</accession>
<dbReference type="InterPro" id="IPR017853">
    <property type="entry name" value="GH"/>
</dbReference>
<feature type="signal peptide" evidence="4">
    <location>
        <begin position="1"/>
        <end position="23"/>
    </location>
</feature>
<keyword evidence="1" id="KW-0378">Hydrolase</keyword>
<dbReference type="AlphaFoldDB" id="A0A7W6JET7"/>
<evidence type="ECO:0000313" key="6">
    <source>
        <dbReference type="EMBL" id="MBB4082827.1"/>
    </source>
</evidence>
<dbReference type="InterPro" id="IPR013783">
    <property type="entry name" value="Ig-like_fold"/>
</dbReference>
<organism evidence="6 7">
    <name type="scientific">Brevundimonas lenta</name>
    <dbReference type="NCBI Taxonomy" id="424796"/>
    <lineage>
        <taxon>Bacteria</taxon>
        <taxon>Pseudomonadati</taxon>
        <taxon>Pseudomonadota</taxon>
        <taxon>Alphaproteobacteria</taxon>
        <taxon>Caulobacterales</taxon>
        <taxon>Caulobacteraceae</taxon>
        <taxon>Brevundimonas</taxon>
    </lineage>
</organism>
<keyword evidence="2 6" id="KW-0326">Glycosidase</keyword>
<feature type="domain" description="Glycosyl hydrolase family 13 catalytic" evidence="5">
    <location>
        <begin position="317"/>
        <end position="720"/>
    </location>
</feature>
<feature type="compositionally biased region" description="Polar residues" evidence="3">
    <location>
        <begin position="327"/>
        <end position="343"/>
    </location>
</feature>
<dbReference type="GO" id="GO:0005975">
    <property type="term" value="P:carbohydrate metabolic process"/>
    <property type="evidence" value="ECO:0007669"/>
    <property type="project" value="InterPro"/>
</dbReference>
<dbReference type="EMBL" id="JACIDM010000002">
    <property type="protein sequence ID" value="MBB4082827.1"/>
    <property type="molecule type" value="Genomic_DNA"/>
</dbReference>
<evidence type="ECO:0000259" key="5">
    <source>
        <dbReference type="SMART" id="SM00642"/>
    </source>
</evidence>
<dbReference type="InterPro" id="IPR045857">
    <property type="entry name" value="O16G_dom_2"/>
</dbReference>
<dbReference type="Pfam" id="PF00128">
    <property type="entry name" value="Alpha-amylase"/>
    <property type="match status" value="1"/>
</dbReference>
<dbReference type="PROSITE" id="PS51257">
    <property type="entry name" value="PROKAR_LIPOPROTEIN"/>
    <property type="match status" value="1"/>
</dbReference>
<name>A0A7W6JET7_9CAUL</name>
<dbReference type="Gene3D" id="3.90.400.10">
    <property type="entry name" value="Oligo-1,6-glucosidase, Domain 2"/>
    <property type="match status" value="1"/>
</dbReference>
<dbReference type="InterPro" id="IPR006047">
    <property type="entry name" value="GH13_cat_dom"/>
</dbReference>
<dbReference type="Gene3D" id="2.60.40.10">
    <property type="entry name" value="Immunoglobulins"/>
    <property type="match status" value="1"/>
</dbReference>
<dbReference type="RefSeq" id="WP_183203986.1">
    <property type="nucleotide sequence ID" value="NZ_BAAAER010000001.1"/>
</dbReference>
<dbReference type="SUPFAM" id="SSF51011">
    <property type="entry name" value="Glycosyl hydrolase domain"/>
    <property type="match status" value="1"/>
</dbReference>
<dbReference type="Gene3D" id="2.60.40.1180">
    <property type="entry name" value="Golgi alpha-mannosidase II"/>
    <property type="match status" value="1"/>
</dbReference>
<dbReference type="Gene3D" id="3.20.20.80">
    <property type="entry name" value="Glycosidases"/>
    <property type="match status" value="1"/>
</dbReference>
<keyword evidence="4" id="KW-0732">Signal</keyword>
<feature type="region of interest" description="Disordered" evidence="3">
    <location>
        <begin position="326"/>
        <end position="367"/>
    </location>
</feature>
<keyword evidence="7" id="KW-1185">Reference proteome</keyword>
<gene>
    <name evidence="6" type="ORF">GGR12_001693</name>
</gene>